<proteinExistence type="predicted"/>
<dbReference type="EMBL" id="AUNC01000023">
    <property type="protein sequence ID" value="KEO55729.1"/>
    <property type="molecule type" value="Genomic_DNA"/>
</dbReference>
<protein>
    <submittedName>
        <fullName evidence="1">Uncharacterized protein</fullName>
    </submittedName>
</protein>
<keyword evidence="2" id="KW-1185">Reference proteome</keyword>
<evidence type="ECO:0000313" key="1">
    <source>
        <dbReference type="EMBL" id="KEO55729.1"/>
    </source>
</evidence>
<gene>
    <name evidence="1" type="ORF">SMB34_04780</name>
</gene>
<accession>A0ABR4TM53</accession>
<comment type="caution">
    <text evidence="1">The sequence shown here is derived from an EMBL/GenBank/DDBJ whole genome shotgun (WGS) entry which is preliminary data.</text>
</comment>
<dbReference type="Proteomes" id="UP000027463">
    <property type="component" value="Unassembled WGS sequence"/>
</dbReference>
<sequence length="37" mass="4206">MERRAFNFHLAMEVAGGFTAVRSNMLHLRSGGRKIPF</sequence>
<organism evidence="1 2">
    <name type="scientific">Thalassospira permensis NBRC 106175</name>
    <dbReference type="NCBI Taxonomy" id="1353532"/>
    <lineage>
        <taxon>Bacteria</taxon>
        <taxon>Pseudomonadati</taxon>
        <taxon>Pseudomonadota</taxon>
        <taxon>Alphaproteobacteria</taxon>
        <taxon>Rhodospirillales</taxon>
        <taxon>Thalassospiraceae</taxon>
        <taxon>Thalassospira</taxon>
    </lineage>
</organism>
<name>A0ABR4TM53_9PROT</name>
<evidence type="ECO:0000313" key="2">
    <source>
        <dbReference type="Proteomes" id="UP000027463"/>
    </source>
</evidence>
<reference evidence="1 2" key="1">
    <citation type="submission" date="2013-07" db="EMBL/GenBank/DDBJ databases">
        <title>Thalassospira permensis NBRC 106175 Genome Sequencing.</title>
        <authorList>
            <person name="Lai Q."/>
            <person name="Shao Z."/>
        </authorList>
    </citation>
    <scope>NUCLEOTIDE SEQUENCE [LARGE SCALE GENOMIC DNA]</scope>
    <source>
        <strain evidence="1 2">NBRC 106175</strain>
    </source>
</reference>